<protein>
    <recommendedName>
        <fullName evidence="1">peptide-methionine (S)-S-oxide reductase</fullName>
        <ecNumber evidence="1">1.8.4.11</ecNumber>
    </recommendedName>
</protein>
<organism evidence="6 7">
    <name type="scientific">Candidatus Gottesmanbacteria bacterium RIFCSPHIGHO2_01_FULL_42_12</name>
    <dbReference type="NCBI Taxonomy" id="1798377"/>
    <lineage>
        <taxon>Bacteria</taxon>
        <taxon>Candidatus Gottesmaniibacteriota</taxon>
    </lineage>
</organism>
<dbReference type="SUPFAM" id="SSF55068">
    <property type="entry name" value="Peptide methionine sulfoxide reductase"/>
    <property type="match status" value="1"/>
</dbReference>
<feature type="domain" description="Peptide methionine sulphoxide reductase MsrA" evidence="5">
    <location>
        <begin position="1"/>
        <end position="106"/>
    </location>
</feature>
<dbReference type="InterPro" id="IPR036509">
    <property type="entry name" value="Met_Sox_Rdtase_MsrA_sf"/>
</dbReference>
<dbReference type="GO" id="GO:0008113">
    <property type="term" value="F:peptide-methionine (S)-S-oxide reductase activity"/>
    <property type="evidence" value="ECO:0007669"/>
    <property type="project" value="UniProtKB-EC"/>
</dbReference>
<evidence type="ECO:0000313" key="7">
    <source>
        <dbReference type="Proteomes" id="UP000178681"/>
    </source>
</evidence>
<dbReference type="PANTHER" id="PTHR43774:SF1">
    <property type="entry name" value="PEPTIDE METHIONINE SULFOXIDE REDUCTASE MSRA 2"/>
    <property type="match status" value="1"/>
</dbReference>
<comment type="catalytic activity">
    <reaction evidence="3">
        <text>L-methionyl-[protein] + [thioredoxin]-disulfide + H2O = L-methionyl-(S)-S-oxide-[protein] + [thioredoxin]-dithiol</text>
        <dbReference type="Rhea" id="RHEA:14217"/>
        <dbReference type="Rhea" id="RHEA-COMP:10698"/>
        <dbReference type="Rhea" id="RHEA-COMP:10700"/>
        <dbReference type="Rhea" id="RHEA-COMP:12313"/>
        <dbReference type="Rhea" id="RHEA-COMP:12315"/>
        <dbReference type="ChEBI" id="CHEBI:15377"/>
        <dbReference type="ChEBI" id="CHEBI:16044"/>
        <dbReference type="ChEBI" id="CHEBI:29950"/>
        <dbReference type="ChEBI" id="CHEBI:44120"/>
        <dbReference type="ChEBI" id="CHEBI:50058"/>
        <dbReference type="EC" id="1.8.4.11"/>
    </reaction>
</comment>
<evidence type="ECO:0000259" key="5">
    <source>
        <dbReference type="Pfam" id="PF01625"/>
    </source>
</evidence>
<dbReference type="EMBL" id="MFJG01000008">
    <property type="protein sequence ID" value="OGG07338.1"/>
    <property type="molecule type" value="Genomic_DNA"/>
</dbReference>
<evidence type="ECO:0000256" key="3">
    <source>
        <dbReference type="ARBA" id="ARBA00047806"/>
    </source>
</evidence>
<proteinExistence type="predicted"/>
<keyword evidence="2" id="KW-0560">Oxidoreductase</keyword>
<reference evidence="6 7" key="1">
    <citation type="journal article" date="2016" name="Nat. Commun.">
        <title>Thousands of microbial genomes shed light on interconnected biogeochemical processes in an aquifer system.</title>
        <authorList>
            <person name="Anantharaman K."/>
            <person name="Brown C.T."/>
            <person name="Hug L.A."/>
            <person name="Sharon I."/>
            <person name="Castelle C.J."/>
            <person name="Probst A.J."/>
            <person name="Thomas B.C."/>
            <person name="Singh A."/>
            <person name="Wilkins M.J."/>
            <person name="Karaoz U."/>
            <person name="Brodie E.L."/>
            <person name="Williams K.H."/>
            <person name="Hubbard S.S."/>
            <person name="Banfield J.F."/>
        </authorList>
    </citation>
    <scope>NUCLEOTIDE SEQUENCE [LARGE SCALE GENOMIC DNA]</scope>
</reference>
<comment type="caution">
    <text evidence="6">The sequence shown here is derived from an EMBL/GenBank/DDBJ whole genome shotgun (WGS) entry which is preliminary data.</text>
</comment>
<evidence type="ECO:0000256" key="1">
    <source>
        <dbReference type="ARBA" id="ARBA00012502"/>
    </source>
</evidence>
<sequence length="126" mass="14525">EVCSGETGHAEVVKIEYNPEVVTLSELLKIFFAVHDPTTINRQGNDVGTQYRSILFYGNDEEKQLMEKFLNSPEIVTELKPLQNFYEAEDYHHDYFSKNPGNAYCQAIISPKLIKIRKDFDTFLST</sequence>
<name>A0A1F5Z4F3_9BACT</name>
<dbReference type="Gene3D" id="3.30.1060.10">
    <property type="entry name" value="Peptide methionine sulphoxide reductase MsrA"/>
    <property type="match status" value="1"/>
</dbReference>
<gene>
    <name evidence="6" type="ORF">A2872_03940</name>
</gene>
<dbReference type="PANTHER" id="PTHR43774">
    <property type="entry name" value="PEPTIDE METHIONINE SULFOXIDE REDUCTASE"/>
    <property type="match status" value="1"/>
</dbReference>
<dbReference type="NCBIfam" id="TIGR00401">
    <property type="entry name" value="msrA"/>
    <property type="match status" value="1"/>
</dbReference>
<accession>A0A1F5Z4F3</accession>
<evidence type="ECO:0000256" key="2">
    <source>
        <dbReference type="ARBA" id="ARBA00023002"/>
    </source>
</evidence>
<evidence type="ECO:0000313" key="6">
    <source>
        <dbReference type="EMBL" id="OGG07338.1"/>
    </source>
</evidence>
<dbReference type="InterPro" id="IPR002569">
    <property type="entry name" value="Met_Sox_Rdtase_MsrA_dom"/>
</dbReference>
<dbReference type="AlphaFoldDB" id="A0A1F5Z4F3"/>
<dbReference type="EC" id="1.8.4.11" evidence="1"/>
<feature type="non-terminal residue" evidence="6">
    <location>
        <position position="1"/>
    </location>
</feature>
<comment type="catalytic activity">
    <reaction evidence="4">
        <text>[thioredoxin]-disulfide + L-methionine + H2O = L-methionine (S)-S-oxide + [thioredoxin]-dithiol</text>
        <dbReference type="Rhea" id="RHEA:19993"/>
        <dbReference type="Rhea" id="RHEA-COMP:10698"/>
        <dbReference type="Rhea" id="RHEA-COMP:10700"/>
        <dbReference type="ChEBI" id="CHEBI:15377"/>
        <dbReference type="ChEBI" id="CHEBI:29950"/>
        <dbReference type="ChEBI" id="CHEBI:50058"/>
        <dbReference type="ChEBI" id="CHEBI:57844"/>
        <dbReference type="ChEBI" id="CHEBI:58772"/>
        <dbReference type="EC" id="1.8.4.11"/>
    </reaction>
</comment>
<dbReference type="STRING" id="1798377.A2872_03940"/>
<dbReference type="Proteomes" id="UP000178681">
    <property type="component" value="Unassembled WGS sequence"/>
</dbReference>
<dbReference type="Pfam" id="PF01625">
    <property type="entry name" value="PMSR"/>
    <property type="match status" value="1"/>
</dbReference>
<evidence type="ECO:0000256" key="4">
    <source>
        <dbReference type="ARBA" id="ARBA00048782"/>
    </source>
</evidence>